<dbReference type="InterPro" id="IPR036388">
    <property type="entry name" value="WH-like_DNA-bd_sf"/>
</dbReference>
<organism evidence="6 7">
    <name type="scientific">Streptomonospora mangrovi</name>
    <dbReference type="NCBI Taxonomy" id="2883123"/>
    <lineage>
        <taxon>Bacteria</taxon>
        <taxon>Bacillati</taxon>
        <taxon>Actinomycetota</taxon>
        <taxon>Actinomycetes</taxon>
        <taxon>Streptosporangiales</taxon>
        <taxon>Nocardiopsidaceae</taxon>
        <taxon>Streptomonospora</taxon>
    </lineage>
</organism>
<comment type="caution">
    <text evidence="6">The sequence shown here is derived from an EMBL/GenBank/DDBJ whole genome shotgun (WGS) entry which is preliminary data.</text>
</comment>
<sequence length="324" mass="35245">MADTSARLLRLLSLLQSAPDWPGPRLAERLGVTTRTVRNDVERLRGLGYPVHAAPGVGGGYRLGAGARLPPLVLDDAEAVAVAVGLRTAASGPIAGVEETALRALAKLEQVLPTRLRRQVEAVHTAVATAEAPPRTPRVDAEALLRIARACRDHELLRFDYSGRGGAPGVREVEPHRLVHTGDRWYLAAWDPARGDWRTFRVDRMALRTPNGPRFTPRPVPGGDVLEFVEAGRAEARWRRRATVLLHTGIEALHWMTPEWGVAEARGEHTVLLHTGGHSWDLVAARIGALGVDFEVVEPPDFTEHLRSMSRRYARAAGAAADGG</sequence>
<keyword evidence="2" id="KW-0238">DNA-binding</keyword>
<keyword evidence="3" id="KW-0804">Transcription</keyword>
<protein>
    <submittedName>
        <fullName evidence="6">YafY family transcriptional regulator</fullName>
    </submittedName>
</protein>
<dbReference type="InterPro" id="IPR013196">
    <property type="entry name" value="HTH_11"/>
</dbReference>
<evidence type="ECO:0000259" key="4">
    <source>
        <dbReference type="Pfam" id="PF08279"/>
    </source>
</evidence>
<gene>
    <name evidence="6" type="ORF">LG943_16590</name>
</gene>
<proteinExistence type="predicted"/>
<evidence type="ECO:0000256" key="1">
    <source>
        <dbReference type="ARBA" id="ARBA00023015"/>
    </source>
</evidence>
<keyword evidence="7" id="KW-1185">Reference proteome</keyword>
<dbReference type="Gene3D" id="1.10.10.10">
    <property type="entry name" value="Winged helix-like DNA-binding domain superfamily/Winged helix DNA-binding domain"/>
    <property type="match status" value="1"/>
</dbReference>
<dbReference type="AlphaFoldDB" id="A0A9X3SEI4"/>
<feature type="domain" description="Helix-turn-helix type 11" evidence="4">
    <location>
        <begin position="7"/>
        <end position="62"/>
    </location>
</feature>
<keyword evidence="1" id="KW-0805">Transcription regulation</keyword>
<dbReference type="EMBL" id="JAJAQC010000027">
    <property type="protein sequence ID" value="MDA0565918.1"/>
    <property type="molecule type" value="Genomic_DNA"/>
</dbReference>
<dbReference type="GO" id="GO:0003677">
    <property type="term" value="F:DNA binding"/>
    <property type="evidence" value="ECO:0007669"/>
    <property type="project" value="UniProtKB-KW"/>
</dbReference>
<evidence type="ECO:0000256" key="2">
    <source>
        <dbReference type="ARBA" id="ARBA00023125"/>
    </source>
</evidence>
<dbReference type="Pfam" id="PF08279">
    <property type="entry name" value="HTH_11"/>
    <property type="match status" value="1"/>
</dbReference>
<dbReference type="Proteomes" id="UP001140076">
    <property type="component" value="Unassembled WGS sequence"/>
</dbReference>
<evidence type="ECO:0000259" key="5">
    <source>
        <dbReference type="Pfam" id="PF13280"/>
    </source>
</evidence>
<dbReference type="PIRSF" id="PIRSF016838">
    <property type="entry name" value="PafC"/>
    <property type="match status" value="1"/>
</dbReference>
<dbReference type="InterPro" id="IPR051534">
    <property type="entry name" value="CBASS_pafABC_assoc_protein"/>
</dbReference>
<dbReference type="PROSITE" id="PS00894">
    <property type="entry name" value="HTH_DEOR_1"/>
    <property type="match status" value="1"/>
</dbReference>
<dbReference type="InterPro" id="IPR028349">
    <property type="entry name" value="PafC-like"/>
</dbReference>
<name>A0A9X3SEI4_9ACTN</name>
<dbReference type="InterPro" id="IPR026881">
    <property type="entry name" value="WYL_dom"/>
</dbReference>
<accession>A0A9X3SEI4</accession>
<reference evidence="6" key="1">
    <citation type="submission" date="2021-10" db="EMBL/GenBank/DDBJ databases">
        <title>Streptomonospora sp. nov., isolated from mangrove soil.</title>
        <authorList>
            <person name="Chen X."/>
            <person name="Ge X."/>
            <person name="Liu W."/>
        </authorList>
    </citation>
    <scope>NUCLEOTIDE SEQUENCE</scope>
    <source>
        <strain evidence="6">S1-112</strain>
    </source>
</reference>
<dbReference type="GO" id="GO:0003700">
    <property type="term" value="F:DNA-binding transcription factor activity"/>
    <property type="evidence" value="ECO:0007669"/>
    <property type="project" value="InterPro"/>
</dbReference>
<evidence type="ECO:0000313" key="7">
    <source>
        <dbReference type="Proteomes" id="UP001140076"/>
    </source>
</evidence>
<evidence type="ECO:0000313" key="6">
    <source>
        <dbReference type="EMBL" id="MDA0565918.1"/>
    </source>
</evidence>
<dbReference type="PROSITE" id="PS52050">
    <property type="entry name" value="WYL"/>
    <property type="match status" value="1"/>
</dbReference>
<dbReference type="InterPro" id="IPR018356">
    <property type="entry name" value="Tscrpt_reg_HTH_DeoR_CS"/>
</dbReference>
<dbReference type="Pfam" id="PF13280">
    <property type="entry name" value="WYL"/>
    <property type="match status" value="1"/>
</dbReference>
<dbReference type="RefSeq" id="WP_270073178.1">
    <property type="nucleotide sequence ID" value="NZ_JAJAQC010000027.1"/>
</dbReference>
<dbReference type="SUPFAM" id="SSF46785">
    <property type="entry name" value="Winged helix' DNA-binding domain"/>
    <property type="match status" value="1"/>
</dbReference>
<feature type="domain" description="WYL" evidence="5">
    <location>
        <begin position="142"/>
        <end position="206"/>
    </location>
</feature>
<dbReference type="PANTHER" id="PTHR34580:SF3">
    <property type="entry name" value="PROTEIN PAFB"/>
    <property type="match status" value="1"/>
</dbReference>
<evidence type="ECO:0000256" key="3">
    <source>
        <dbReference type="ARBA" id="ARBA00023163"/>
    </source>
</evidence>
<dbReference type="PANTHER" id="PTHR34580">
    <property type="match status" value="1"/>
</dbReference>
<dbReference type="InterPro" id="IPR036390">
    <property type="entry name" value="WH_DNA-bd_sf"/>
</dbReference>